<dbReference type="RefSeq" id="WP_256382002.1">
    <property type="nucleotide sequence ID" value="NZ_CP101700.1"/>
</dbReference>
<protein>
    <submittedName>
        <fullName evidence="1">Uncharacterized protein</fullName>
    </submittedName>
</protein>
<dbReference type="EMBL" id="CP101700">
    <property type="protein sequence ID" value="UUC20540.1"/>
    <property type="molecule type" value="Genomic_DNA"/>
</dbReference>
<proteinExistence type="predicted"/>
<sequence length="436" mass="45435">MATNKKKISDLVSWTGDKEMKLHVHKPGVSQAVSIAEILAAVPAPVDQGGGALLTGAVVLLPSGEYGDYLECNGAVIADASAPDLAQMLKSGSHGARYAGYIADSEVRSTAGTSVEISHAVRHKGYTFYKTPTAGNLVVAIDGAGNVVFTGTTAASGDLYATENAVYFVSSNSLYSITVVDGVFKSQYTGESASSFGGVATVSETEDLYIQATGVARLFNPIAKTSRAVSYANGASLSGTYTALIGCADGRIFATSTINTVPGLYELRYDSVVGLLSADLVMSASPAFNVLVAAVESGCVYFGTNGLQYRFDVASGNISRVHSPVFASYSASVFKSYALDDFVFFTINVGSNLAYMSFDGGRNWVGAPGFNTKLSLAFIDESTGELVIAGSAGSQGSVNGGSGNIQRNLLKLLAADQFVLPKINTIADGYRFYVKK</sequence>
<gene>
    <name evidence="1" type="ORF">NOV18_08685</name>
</gene>
<name>A0AAJ5IJT4_9PSED</name>
<evidence type="ECO:0000313" key="1">
    <source>
        <dbReference type="EMBL" id="UUC20540.1"/>
    </source>
</evidence>
<dbReference type="Proteomes" id="UP001058744">
    <property type="component" value="Chromosome"/>
</dbReference>
<organism evidence="1 2">
    <name type="scientific">Pseudomonas asiatica</name>
    <dbReference type="NCBI Taxonomy" id="2219225"/>
    <lineage>
        <taxon>Bacteria</taxon>
        <taxon>Pseudomonadati</taxon>
        <taxon>Pseudomonadota</taxon>
        <taxon>Gammaproteobacteria</taxon>
        <taxon>Pseudomonadales</taxon>
        <taxon>Pseudomonadaceae</taxon>
        <taxon>Pseudomonas</taxon>
    </lineage>
</organism>
<reference evidence="1" key="1">
    <citation type="submission" date="2022-07" db="EMBL/GenBank/DDBJ databases">
        <title>Complete genome of MD9.</title>
        <authorList>
            <person name="Cao G."/>
        </authorList>
    </citation>
    <scope>NUCLEOTIDE SEQUENCE</scope>
    <source>
        <strain evidence="1">MD9</strain>
    </source>
</reference>
<evidence type="ECO:0000313" key="2">
    <source>
        <dbReference type="Proteomes" id="UP001058744"/>
    </source>
</evidence>
<accession>A0AAJ5IJT4</accession>
<dbReference type="AlphaFoldDB" id="A0AAJ5IJT4"/>